<keyword evidence="5 8" id="KW-0646">Protease inhibitor</keyword>
<organism evidence="10 11">
    <name type="scientific">Actinokineospora soli</name>
    <dbReference type="NCBI Taxonomy" id="1048753"/>
    <lineage>
        <taxon>Bacteria</taxon>
        <taxon>Bacillati</taxon>
        <taxon>Actinomycetota</taxon>
        <taxon>Actinomycetes</taxon>
        <taxon>Pseudonocardiales</taxon>
        <taxon>Pseudonocardiaceae</taxon>
        <taxon>Actinokineospora</taxon>
    </lineage>
</organism>
<evidence type="ECO:0000256" key="6">
    <source>
        <dbReference type="ARBA" id="ARBA00022900"/>
    </source>
</evidence>
<evidence type="ECO:0000256" key="5">
    <source>
        <dbReference type="ARBA" id="ARBA00022690"/>
    </source>
</evidence>
<dbReference type="PRINTS" id="PR00294">
    <property type="entry name" value="SSBTLNINHBTR"/>
</dbReference>
<comment type="similarity">
    <text evidence="2 8">Belongs to the protease inhibitor I16 (SSI) family.</text>
</comment>
<keyword evidence="7" id="KW-1015">Disulfide bond</keyword>
<dbReference type="Gene3D" id="3.30.350.10">
    <property type="entry name" value="Subtilisin inhibitor-like"/>
    <property type="match status" value="1"/>
</dbReference>
<dbReference type="InterPro" id="IPR023549">
    <property type="entry name" value="Subtilisin_inhibitor"/>
</dbReference>
<protein>
    <submittedName>
        <fullName evidence="10">SSI family serine proteinase inhibitor</fullName>
    </submittedName>
</protein>
<name>A0ABW2TNZ6_9PSEU</name>
<evidence type="ECO:0000256" key="8">
    <source>
        <dbReference type="RuleBase" id="RU003471"/>
    </source>
</evidence>
<evidence type="ECO:0000259" key="9">
    <source>
        <dbReference type="Pfam" id="PF00720"/>
    </source>
</evidence>
<evidence type="ECO:0000256" key="2">
    <source>
        <dbReference type="ARBA" id="ARBA00010472"/>
    </source>
</evidence>
<evidence type="ECO:0000256" key="7">
    <source>
        <dbReference type="ARBA" id="ARBA00023157"/>
    </source>
</evidence>
<comment type="subcellular location">
    <subcellularLocation>
        <location evidence="1">Secreted</location>
    </subcellularLocation>
</comment>
<comment type="subunit">
    <text evidence="3">Homodimer.</text>
</comment>
<keyword evidence="11" id="KW-1185">Reference proteome</keyword>
<keyword evidence="4" id="KW-0964">Secreted</keyword>
<dbReference type="InterPro" id="IPR036819">
    <property type="entry name" value="Subtilisin_inhibitor-like_sf"/>
</dbReference>
<dbReference type="EMBL" id="JBHTEY010000004">
    <property type="protein sequence ID" value="MFC7614948.1"/>
    <property type="molecule type" value="Genomic_DNA"/>
</dbReference>
<proteinExistence type="inferred from homology"/>
<reference evidence="11" key="1">
    <citation type="journal article" date="2019" name="Int. J. Syst. Evol. Microbiol.">
        <title>The Global Catalogue of Microorganisms (GCM) 10K type strain sequencing project: providing services to taxonomists for standard genome sequencing and annotation.</title>
        <authorList>
            <consortium name="The Broad Institute Genomics Platform"/>
            <consortium name="The Broad Institute Genome Sequencing Center for Infectious Disease"/>
            <person name="Wu L."/>
            <person name="Ma J."/>
        </authorList>
    </citation>
    <scope>NUCLEOTIDE SEQUENCE [LARGE SCALE GENOMIC DNA]</scope>
    <source>
        <strain evidence="11">JCM 17695</strain>
    </source>
</reference>
<feature type="domain" description="Subtilisin inhibitor" evidence="9">
    <location>
        <begin position="3"/>
        <end position="89"/>
    </location>
</feature>
<evidence type="ECO:0000313" key="10">
    <source>
        <dbReference type="EMBL" id="MFC7614948.1"/>
    </source>
</evidence>
<accession>A0ABW2TNZ6</accession>
<keyword evidence="6 8" id="KW-0722">Serine protease inhibitor</keyword>
<evidence type="ECO:0000256" key="3">
    <source>
        <dbReference type="ARBA" id="ARBA00011738"/>
    </source>
</evidence>
<dbReference type="Proteomes" id="UP001596512">
    <property type="component" value="Unassembled WGS sequence"/>
</dbReference>
<evidence type="ECO:0000256" key="1">
    <source>
        <dbReference type="ARBA" id="ARBA00004613"/>
    </source>
</evidence>
<evidence type="ECO:0000256" key="4">
    <source>
        <dbReference type="ARBA" id="ARBA00022525"/>
    </source>
</evidence>
<sequence>MSLTISVAHSNHDGSPAGIVVGTLTCSPDGGIHRDPEGACAELVGAGGDFAAADHESDVACPMHFAPVTVRATGWYGSELVRYSHTYGNSCVFGSTGSAVWRV</sequence>
<dbReference type="InterPro" id="IPR000691">
    <property type="entry name" value="Prot_inh_I16_SSI"/>
</dbReference>
<gene>
    <name evidence="10" type="ORF">ACFQV2_16920</name>
</gene>
<dbReference type="SUPFAM" id="SSF55399">
    <property type="entry name" value="Subtilisin inhibitor"/>
    <property type="match status" value="1"/>
</dbReference>
<evidence type="ECO:0000313" key="11">
    <source>
        <dbReference type="Proteomes" id="UP001596512"/>
    </source>
</evidence>
<comment type="caution">
    <text evidence="10">The sequence shown here is derived from an EMBL/GenBank/DDBJ whole genome shotgun (WGS) entry which is preliminary data.</text>
</comment>
<dbReference type="Pfam" id="PF00720">
    <property type="entry name" value="SSI"/>
    <property type="match status" value="1"/>
</dbReference>